<evidence type="ECO:0000313" key="1">
    <source>
        <dbReference type="Proteomes" id="UP000887580"/>
    </source>
</evidence>
<dbReference type="WBParaSite" id="PS1159_v2.g1761.t1">
    <property type="protein sequence ID" value="PS1159_v2.g1761.t1"/>
    <property type="gene ID" value="PS1159_v2.g1761"/>
</dbReference>
<accession>A0AC35FHJ5</accession>
<reference evidence="2" key="1">
    <citation type="submission" date="2022-11" db="UniProtKB">
        <authorList>
            <consortium name="WormBaseParasite"/>
        </authorList>
    </citation>
    <scope>IDENTIFICATION</scope>
</reference>
<protein>
    <submittedName>
        <fullName evidence="2">Protein kinase domain-containing protein</fullName>
    </submittedName>
</protein>
<evidence type="ECO:0000313" key="2">
    <source>
        <dbReference type="WBParaSite" id="PS1159_v2.g1761.t1"/>
    </source>
</evidence>
<name>A0AC35FHJ5_9BILA</name>
<dbReference type="Proteomes" id="UP000887580">
    <property type="component" value="Unplaced"/>
</dbReference>
<proteinExistence type="predicted"/>
<sequence>MSEDDNMREISPEDEGLDEDEQAAKEASVRRSLIAKRKLKRQAADKEIKVVDDEDAEYFSIQPEKRRHKDSPPKSHQHSKNHEEKRRSNREEENFDFKSNEREAVRSEEPIEVSKSPEERTNSQPRNGSTRSVTPDSKSSKIDEGLSSSPDSFKDAAIPISPNTPEPEEENEDDENSAAEGDKTIDGENDENETKPIRHIADEDIKEIVMDDLTEEEIALLSPEQKRKLEERTQTYYISKLPKYFPGLSGCRSVSEYNCLNKIDEGTFGIVYRAQEKRTGDICALKRLKLERERDGFPVTSLREVNLLLMCRDHPNVVNVKEIVVGNSMDKVYLVMEYVEHDLKALIDQLRERGKKFTTGQVKTLTLQLLSGLSFMHDNWMIHRDLKTSNLLLSHEGILKIGDFGLARTYGQPLKPYTPIVVTLWYRSPELLLGTKKYSTPVDMWSVGCILAEFIRLKPLFMGKGEIDQIDKIFHELGTPSDDIWTGYSSLPAVKSLKFKSYPCNQLRKTFGTDVIGESGLKLLNNFFIYDPEMRITANEAMKSEWFDENPLPTPPALFPTWPAKSEKGKVPPPSKAPPPEPEPLHSWAQTFEKALEQLVVAFYGYHTSNHLETVETEYSMDIKGTGHDRESMIHSILEECLYLFDTEPFFIGRKVEVISYDPENFEIKIRAFGESFDKTRHPPGTAVKAITYSTMQIHDNIDGKVHIYVIVDI</sequence>
<organism evidence="1 2">
    <name type="scientific">Panagrolaimus sp. PS1159</name>
    <dbReference type="NCBI Taxonomy" id="55785"/>
    <lineage>
        <taxon>Eukaryota</taxon>
        <taxon>Metazoa</taxon>
        <taxon>Ecdysozoa</taxon>
        <taxon>Nematoda</taxon>
        <taxon>Chromadorea</taxon>
        <taxon>Rhabditida</taxon>
        <taxon>Tylenchina</taxon>
        <taxon>Panagrolaimomorpha</taxon>
        <taxon>Panagrolaimoidea</taxon>
        <taxon>Panagrolaimidae</taxon>
        <taxon>Panagrolaimus</taxon>
    </lineage>
</organism>